<dbReference type="SUPFAM" id="SSF53098">
    <property type="entry name" value="Ribonuclease H-like"/>
    <property type="match status" value="1"/>
</dbReference>
<dbReference type="AlphaFoldDB" id="A0AA42AYB6"/>
<protein>
    <recommendedName>
        <fullName evidence="1">DUF659 domain-containing protein</fullName>
    </recommendedName>
</protein>
<keyword evidence="3" id="KW-1185">Reference proteome</keyword>
<comment type="caution">
    <text evidence="2">The sequence shown here is derived from an EMBL/GenBank/DDBJ whole genome shotgun (WGS) entry which is preliminary data.</text>
</comment>
<feature type="domain" description="DUF659" evidence="1">
    <location>
        <begin position="81"/>
        <end position="232"/>
    </location>
</feature>
<gene>
    <name evidence="2" type="ORF">MKW94_026952</name>
</gene>
<dbReference type="EMBL" id="JAJJMA010261455">
    <property type="protein sequence ID" value="MCL7044743.1"/>
    <property type="molecule type" value="Genomic_DNA"/>
</dbReference>
<dbReference type="PANTHER" id="PTHR32166:SF123">
    <property type="entry name" value="BED-TYPE DOMAIN-CONTAINING PROTEIN"/>
    <property type="match status" value="1"/>
</dbReference>
<accession>A0AA42AYB6</accession>
<reference evidence="2" key="1">
    <citation type="submission" date="2022-03" db="EMBL/GenBank/DDBJ databases">
        <title>A functionally conserved STORR gene fusion in Papaver species that diverged 16.8 million years ago.</title>
        <authorList>
            <person name="Catania T."/>
        </authorList>
    </citation>
    <scope>NUCLEOTIDE SEQUENCE</scope>
    <source>
        <strain evidence="2">S-191538</strain>
    </source>
</reference>
<evidence type="ECO:0000313" key="2">
    <source>
        <dbReference type="EMBL" id="MCL7044743.1"/>
    </source>
</evidence>
<dbReference type="InterPro" id="IPR007021">
    <property type="entry name" value="DUF659"/>
</dbReference>
<evidence type="ECO:0000313" key="3">
    <source>
        <dbReference type="Proteomes" id="UP001177140"/>
    </source>
</evidence>
<dbReference type="Pfam" id="PF04937">
    <property type="entry name" value="DUF659"/>
    <property type="match status" value="1"/>
</dbReference>
<sequence length="314" mass="35767">MYKQKQFVLLVAKKRSHLQGVLVFKGMHIVVFLMIKNKEMVDMKVAHCFIANNIPFNVIQTPTCIAMAKAISDYGVGYVLPSYSTLRGKLVPDSKTEVEAYIEKVKESWSVTGCTLMSDIWTDVKRKSFLNVVAYSPKGDVFLKSFERSDHRNTGVYIRDTLMSVIDEVGADNVTQIVADNASNYNLAGRLIMADHPHIIKTKCAAHGVQLLLEDYYKKVGWVKAIYNKAKSMYDYLYRHHTVLSLMRQYTGKDLREYSSTRFSSYFLMIQSILEVEDGLRNLVASPDWRGMQLSRTIEAVDVKDIIQGTKFLG</sequence>
<dbReference type="Proteomes" id="UP001177140">
    <property type="component" value="Unassembled WGS sequence"/>
</dbReference>
<name>A0AA42AYB6_PAPNU</name>
<evidence type="ECO:0000259" key="1">
    <source>
        <dbReference type="Pfam" id="PF04937"/>
    </source>
</evidence>
<proteinExistence type="predicted"/>
<dbReference type="InterPro" id="IPR012337">
    <property type="entry name" value="RNaseH-like_sf"/>
</dbReference>
<organism evidence="2 3">
    <name type="scientific">Papaver nudicaule</name>
    <name type="common">Iceland poppy</name>
    <dbReference type="NCBI Taxonomy" id="74823"/>
    <lineage>
        <taxon>Eukaryota</taxon>
        <taxon>Viridiplantae</taxon>
        <taxon>Streptophyta</taxon>
        <taxon>Embryophyta</taxon>
        <taxon>Tracheophyta</taxon>
        <taxon>Spermatophyta</taxon>
        <taxon>Magnoliopsida</taxon>
        <taxon>Ranunculales</taxon>
        <taxon>Papaveraceae</taxon>
        <taxon>Papaveroideae</taxon>
        <taxon>Papaver</taxon>
    </lineage>
</organism>
<dbReference type="PANTHER" id="PTHR32166">
    <property type="entry name" value="OSJNBA0013A04.12 PROTEIN"/>
    <property type="match status" value="1"/>
</dbReference>